<feature type="transmembrane region" description="Helical" evidence="6">
    <location>
        <begin position="409"/>
        <end position="430"/>
    </location>
</feature>
<proteinExistence type="predicted"/>
<dbReference type="Pfam" id="PF01943">
    <property type="entry name" value="Polysacc_synt"/>
    <property type="match status" value="1"/>
</dbReference>
<name>A0ABV6S2Z5_9SPHN</name>
<evidence type="ECO:0000256" key="4">
    <source>
        <dbReference type="ARBA" id="ARBA00022989"/>
    </source>
</evidence>
<feature type="transmembrane region" description="Helical" evidence="6">
    <location>
        <begin position="53"/>
        <end position="76"/>
    </location>
</feature>
<dbReference type="PANTHER" id="PTHR30250:SF31">
    <property type="entry name" value="INNER MEMBRANE PROTEIN YGHQ"/>
    <property type="match status" value="1"/>
</dbReference>
<evidence type="ECO:0000313" key="8">
    <source>
        <dbReference type="Proteomes" id="UP001589858"/>
    </source>
</evidence>
<accession>A0ABV6S2Z5</accession>
<evidence type="ECO:0000256" key="6">
    <source>
        <dbReference type="SAM" id="Phobius"/>
    </source>
</evidence>
<protein>
    <submittedName>
        <fullName evidence="7">Lipopolysaccharide biosynthesis protein</fullName>
    </submittedName>
</protein>
<dbReference type="InterPro" id="IPR050833">
    <property type="entry name" value="Poly_Biosynth_Transport"/>
</dbReference>
<dbReference type="RefSeq" id="WP_267221750.1">
    <property type="nucleotide sequence ID" value="NZ_JAPCWC010000011.1"/>
</dbReference>
<dbReference type="Proteomes" id="UP001589858">
    <property type="component" value="Unassembled WGS sequence"/>
</dbReference>
<feature type="transmembrane region" description="Helical" evidence="6">
    <location>
        <begin position="97"/>
        <end position="122"/>
    </location>
</feature>
<feature type="transmembrane region" description="Helical" evidence="6">
    <location>
        <begin position="320"/>
        <end position="342"/>
    </location>
</feature>
<keyword evidence="3 6" id="KW-0812">Transmembrane</keyword>
<evidence type="ECO:0000256" key="5">
    <source>
        <dbReference type="ARBA" id="ARBA00023136"/>
    </source>
</evidence>
<feature type="transmembrane region" description="Helical" evidence="6">
    <location>
        <begin position="164"/>
        <end position="185"/>
    </location>
</feature>
<keyword evidence="8" id="KW-1185">Reference proteome</keyword>
<evidence type="ECO:0000256" key="1">
    <source>
        <dbReference type="ARBA" id="ARBA00004651"/>
    </source>
</evidence>
<keyword evidence="4 6" id="KW-1133">Transmembrane helix</keyword>
<reference evidence="7 8" key="1">
    <citation type="submission" date="2024-09" db="EMBL/GenBank/DDBJ databases">
        <authorList>
            <person name="Sun Q."/>
            <person name="Mori K."/>
        </authorList>
    </citation>
    <scope>NUCLEOTIDE SEQUENCE [LARGE SCALE GENOMIC DNA]</scope>
    <source>
        <strain evidence="7 8">CICC 11035S</strain>
    </source>
</reference>
<evidence type="ECO:0000256" key="3">
    <source>
        <dbReference type="ARBA" id="ARBA00022692"/>
    </source>
</evidence>
<feature type="transmembrane region" description="Helical" evidence="6">
    <location>
        <begin position="21"/>
        <end position="41"/>
    </location>
</feature>
<gene>
    <name evidence="7" type="ORF">ACFFF8_03195</name>
</gene>
<evidence type="ECO:0000313" key="7">
    <source>
        <dbReference type="EMBL" id="MFC0683595.1"/>
    </source>
</evidence>
<comment type="subcellular location">
    <subcellularLocation>
        <location evidence="1">Cell membrane</location>
        <topology evidence="1">Multi-pass membrane protein</topology>
    </subcellularLocation>
</comment>
<keyword evidence="5 6" id="KW-0472">Membrane</keyword>
<dbReference type="EMBL" id="JBHLTM010000014">
    <property type="protein sequence ID" value="MFC0683595.1"/>
    <property type="molecule type" value="Genomic_DNA"/>
</dbReference>
<evidence type="ECO:0000256" key="2">
    <source>
        <dbReference type="ARBA" id="ARBA00022475"/>
    </source>
</evidence>
<feature type="transmembrane region" description="Helical" evidence="6">
    <location>
        <begin position="385"/>
        <end position="403"/>
    </location>
</feature>
<feature type="transmembrane region" description="Helical" evidence="6">
    <location>
        <begin position="191"/>
        <end position="209"/>
    </location>
</feature>
<feature type="transmembrane region" description="Helical" evidence="6">
    <location>
        <begin position="354"/>
        <end position="373"/>
    </location>
</feature>
<sequence>MSPKRPPKESSSPLGRILQNTAWLLGGKGFGAVCGIGYLAILTRTLGLKDFGHFSLIFGTAQALIAIAGFQTWRVVVRYGSEHVHNQDWGKFGRLGMLCGVLDALGAVMGCGLAAILIYGFAHMLELNPQYMDVAFWFCCASLWALVSAPTGIVRALHRFDMAVYVEAIVPTGRLIAAVVIWLTGPTVGRFLFAWAAIDLLEALLYWIMARRLAPAAVNWRTALQWRQALAENPGIGRFFMVTYVGSTLDAAVKNGPLLVVGAWVGTKAAGLYRLASQLSQALTKLSSLLTRSVYAEVARARVSSQADEFRKLAMQTSKIAGIGGVVVVTVAILLGKELLAIIGGDVFERGEAILVPLTVGACFDFASVAFEPVLHSTGRAQHSLIARLLSVVALALGMVFFIPLGPSGAAWAVALAGAVSYLAMGAMAWHTLNLIDRKQISIIDPQAEAEAATGAGEPGSTAG</sequence>
<dbReference type="InterPro" id="IPR002797">
    <property type="entry name" value="Polysacc_synth"/>
</dbReference>
<keyword evidence="2" id="KW-1003">Cell membrane</keyword>
<organism evidence="7 8">
    <name type="scientific">Novosphingobium clariflavum</name>
    <dbReference type="NCBI Taxonomy" id="2029884"/>
    <lineage>
        <taxon>Bacteria</taxon>
        <taxon>Pseudomonadati</taxon>
        <taxon>Pseudomonadota</taxon>
        <taxon>Alphaproteobacteria</taxon>
        <taxon>Sphingomonadales</taxon>
        <taxon>Sphingomonadaceae</taxon>
        <taxon>Novosphingobium</taxon>
    </lineage>
</organism>
<feature type="transmembrane region" description="Helical" evidence="6">
    <location>
        <begin position="134"/>
        <end position="157"/>
    </location>
</feature>
<dbReference type="PANTHER" id="PTHR30250">
    <property type="entry name" value="PST FAMILY PREDICTED COLANIC ACID TRANSPORTER"/>
    <property type="match status" value="1"/>
</dbReference>
<comment type="caution">
    <text evidence="7">The sequence shown here is derived from an EMBL/GenBank/DDBJ whole genome shotgun (WGS) entry which is preliminary data.</text>
</comment>